<dbReference type="AlphaFoldDB" id="A0AAD8N327"/>
<proteinExistence type="predicted"/>
<protein>
    <submittedName>
        <fullName evidence="1">Uncharacterized protein</fullName>
    </submittedName>
</protein>
<organism evidence="1 2">
    <name type="scientific">Heracleum sosnowskyi</name>
    <dbReference type="NCBI Taxonomy" id="360622"/>
    <lineage>
        <taxon>Eukaryota</taxon>
        <taxon>Viridiplantae</taxon>
        <taxon>Streptophyta</taxon>
        <taxon>Embryophyta</taxon>
        <taxon>Tracheophyta</taxon>
        <taxon>Spermatophyta</taxon>
        <taxon>Magnoliopsida</taxon>
        <taxon>eudicotyledons</taxon>
        <taxon>Gunneridae</taxon>
        <taxon>Pentapetalae</taxon>
        <taxon>asterids</taxon>
        <taxon>campanulids</taxon>
        <taxon>Apiales</taxon>
        <taxon>Apiaceae</taxon>
        <taxon>Apioideae</taxon>
        <taxon>apioid superclade</taxon>
        <taxon>Tordylieae</taxon>
        <taxon>Tordyliinae</taxon>
        <taxon>Heracleum</taxon>
    </lineage>
</organism>
<dbReference type="EMBL" id="JAUIZM010000002">
    <property type="protein sequence ID" value="KAK1399960.1"/>
    <property type="molecule type" value="Genomic_DNA"/>
</dbReference>
<evidence type="ECO:0000313" key="1">
    <source>
        <dbReference type="EMBL" id="KAK1399960.1"/>
    </source>
</evidence>
<gene>
    <name evidence="1" type="ORF">POM88_009823</name>
</gene>
<accession>A0AAD8N327</accession>
<reference evidence="1" key="2">
    <citation type="submission" date="2023-05" db="EMBL/GenBank/DDBJ databases">
        <authorList>
            <person name="Schelkunov M.I."/>
        </authorList>
    </citation>
    <scope>NUCLEOTIDE SEQUENCE</scope>
    <source>
        <strain evidence="1">Hsosn_3</strain>
        <tissue evidence="1">Leaf</tissue>
    </source>
</reference>
<evidence type="ECO:0000313" key="2">
    <source>
        <dbReference type="Proteomes" id="UP001237642"/>
    </source>
</evidence>
<dbReference type="Proteomes" id="UP001237642">
    <property type="component" value="Unassembled WGS sequence"/>
</dbReference>
<name>A0AAD8N327_9APIA</name>
<sequence>MASNNQVPADNLAIVPYEPSQQTIPTLSQAVLAPQPISYAFPSHMISSGRRRRSLQTARKSEQISIDQFALNLPEDYMKYLFSKEQVLLEHKKESRGAPHGRWFTISYRLKGWECERRLRSTKNQVDKNFYHANMKLRSIKELTFYVKYGFMPRKSQEKINHKILEEAGLSSSRGRSSQLDYEEEELINKFNINRDVIVQLNEHIKAQLLWTKHPQEPADLRLYTHAQMGSLCRVPCDLIHEYRFIQAITWTLSVVDAWELQCWI</sequence>
<reference evidence="1" key="1">
    <citation type="submission" date="2023-02" db="EMBL/GenBank/DDBJ databases">
        <title>Genome of toxic invasive species Heracleum sosnowskyi carries increased number of genes despite the absence of recent whole-genome duplications.</title>
        <authorList>
            <person name="Schelkunov M."/>
            <person name="Shtratnikova V."/>
            <person name="Makarenko M."/>
            <person name="Klepikova A."/>
            <person name="Omelchenko D."/>
            <person name="Novikova G."/>
            <person name="Obukhova E."/>
            <person name="Bogdanov V."/>
            <person name="Penin A."/>
            <person name="Logacheva M."/>
        </authorList>
    </citation>
    <scope>NUCLEOTIDE SEQUENCE</scope>
    <source>
        <strain evidence="1">Hsosn_3</strain>
        <tissue evidence="1">Leaf</tissue>
    </source>
</reference>
<comment type="caution">
    <text evidence="1">The sequence shown here is derived from an EMBL/GenBank/DDBJ whole genome shotgun (WGS) entry which is preliminary data.</text>
</comment>
<keyword evidence="2" id="KW-1185">Reference proteome</keyword>